<dbReference type="CDD" id="cd05195">
    <property type="entry name" value="enoyl_red"/>
    <property type="match status" value="1"/>
</dbReference>
<dbReference type="SUPFAM" id="SSF53335">
    <property type="entry name" value="S-adenosyl-L-methionine-dependent methyltransferases"/>
    <property type="match status" value="1"/>
</dbReference>
<dbReference type="SMART" id="SM00823">
    <property type="entry name" value="PKS_PP"/>
    <property type="match status" value="1"/>
</dbReference>
<feature type="domain" description="PKS/mFAS DH" evidence="12">
    <location>
        <begin position="991"/>
        <end position="1311"/>
    </location>
</feature>
<dbReference type="GO" id="GO:0044550">
    <property type="term" value="P:secondary metabolite biosynthetic process"/>
    <property type="evidence" value="ECO:0007669"/>
    <property type="project" value="TreeGrafter"/>
</dbReference>
<dbReference type="Pfam" id="PF00550">
    <property type="entry name" value="PP-binding"/>
    <property type="match status" value="1"/>
</dbReference>
<dbReference type="InterPro" id="IPR056501">
    <property type="entry name" value="NAD-bd_HRPKS_sdrA"/>
</dbReference>
<dbReference type="CDD" id="cd02440">
    <property type="entry name" value="AdoMet_MTases"/>
    <property type="match status" value="1"/>
</dbReference>
<keyword evidence="7" id="KW-0012">Acyltransferase</keyword>
<dbReference type="PROSITE" id="PS00606">
    <property type="entry name" value="KS3_1"/>
    <property type="match status" value="1"/>
</dbReference>
<dbReference type="Pfam" id="PF02801">
    <property type="entry name" value="Ketoacyl-synt_C"/>
    <property type="match status" value="1"/>
</dbReference>
<evidence type="ECO:0000256" key="1">
    <source>
        <dbReference type="ARBA" id="ARBA00022450"/>
    </source>
</evidence>
<dbReference type="InterPro" id="IPR014030">
    <property type="entry name" value="Ketoacyl_synth_N"/>
</dbReference>
<feature type="region of interest" description="Disordered" evidence="9">
    <location>
        <begin position="471"/>
        <end position="496"/>
    </location>
</feature>
<keyword evidence="1" id="KW-0596">Phosphopantetheine</keyword>
<dbReference type="GO" id="GO:0004312">
    <property type="term" value="F:fatty acid synthase activity"/>
    <property type="evidence" value="ECO:0007669"/>
    <property type="project" value="TreeGrafter"/>
</dbReference>
<dbReference type="InterPro" id="IPR049900">
    <property type="entry name" value="PKS_mFAS_DH"/>
</dbReference>
<dbReference type="GO" id="GO:0004315">
    <property type="term" value="F:3-oxoacyl-[acyl-carrier-protein] synthase activity"/>
    <property type="evidence" value="ECO:0007669"/>
    <property type="project" value="InterPro"/>
</dbReference>
<name>A0AA39V2W7_9LECA</name>
<dbReference type="SMART" id="SM00826">
    <property type="entry name" value="PKS_DH"/>
    <property type="match status" value="1"/>
</dbReference>
<dbReference type="Gene3D" id="3.40.50.150">
    <property type="entry name" value="Vaccinia Virus protein VP39"/>
    <property type="match status" value="1"/>
</dbReference>
<dbReference type="Gene3D" id="3.40.366.10">
    <property type="entry name" value="Malonyl-Coenzyme A Acyl Carrier Protein, domain 2"/>
    <property type="match status" value="1"/>
</dbReference>
<dbReference type="SMART" id="SM00822">
    <property type="entry name" value="PKS_KR"/>
    <property type="match status" value="1"/>
</dbReference>
<evidence type="ECO:0000256" key="8">
    <source>
        <dbReference type="PROSITE-ProRule" id="PRU01363"/>
    </source>
</evidence>
<keyword evidence="4" id="KW-0521">NADP</keyword>
<dbReference type="EMBL" id="JAFEKC020000006">
    <property type="protein sequence ID" value="KAK0513792.1"/>
    <property type="molecule type" value="Genomic_DNA"/>
</dbReference>
<dbReference type="SUPFAM" id="SSF50129">
    <property type="entry name" value="GroES-like"/>
    <property type="match status" value="1"/>
</dbReference>
<keyword evidence="6" id="KW-0511">Multifunctional enzyme</keyword>
<dbReference type="Pfam" id="PF16197">
    <property type="entry name" value="KAsynt_C_assoc"/>
    <property type="match status" value="1"/>
</dbReference>
<keyword evidence="14" id="KW-1185">Reference proteome</keyword>
<comment type="caution">
    <text evidence="13">The sequence shown here is derived from an EMBL/GenBank/DDBJ whole genome shotgun (WGS) entry which is preliminary data.</text>
</comment>
<dbReference type="SUPFAM" id="SSF51735">
    <property type="entry name" value="NAD(P)-binding Rossmann-fold domains"/>
    <property type="match status" value="2"/>
</dbReference>
<accession>A0AA39V2W7</accession>
<evidence type="ECO:0008006" key="15">
    <source>
        <dbReference type="Google" id="ProtNLM"/>
    </source>
</evidence>
<dbReference type="InterPro" id="IPR036291">
    <property type="entry name" value="NAD(P)-bd_dom_sf"/>
</dbReference>
<evidence type="ECO:0000256" key="5">
    <source>
        <dbReference type="ARBA" id="ARBA00023002"/>
    </source>
</evidence>
<evidence type="ECO:0000313" key="14">
    <source>
        <dbReference type="Proteomes" id="UP001166286"/>
    </source>
</evidence>
<gene>
    <name evidence="13" type="ORF">JMJ35_003514</name>
</gene>
<keyword evidence="3" id="KW-0808">Transferase</keyword>
<feature type="region of interest" description="C-terminal hotdog fold" evidence="8">
    <location>
        <begin position="1153"/>
        <end position="1311"/>
    </location>
</feature>
<dbReference type="InterPro" id="IPR009081">
    <property type="entry name" value="PP-bd_ACP"/>
</dbReference>
<dbReference type="InterPro" id="IPR018201">
    <property type="entry name" value="Ketoacyl_synth_AS"/>
</dbReference>
<dbReference type="InterPro" id="IPR042104">
    <property type="entry name" value="PKS_dehydratase_sf"/>
</dbReference>
<feature type="domain" description="Carrier" evidence="10">
    <location>
        <begin position="2519"/>
        <end position="2596"/>
    </location>
</feature>
<dbReference type="InterPro" id="IPR057326">
    <property type="entry name" value="KR_dom"/>
</dbReference>
<feature type="active site" description="Proton donor; for dehydratase activity" evidence="8">
    <location>
        <position position="1220"/>
    </location>
</feature>
<dbReference type="InterPro" id="IPR014031">
    <property type="entry name" value="Ketoacyl_synth_C"/>
</dbReference>
<evidence type="ECO:0000256" key="3">
    <source>
        <dbReference type="ARBA" id="ARBA00022679"/>
    </source>
</evidence>
<dbReference type="InterPro" id="IPR016035">
    <property type="entry name" value="Acyl_Trfase/lysoPLipase"/>
</dbReference>
<dbReference type="PROSITE" id="PS52004">
    <property type="entry name" value="KS3_2"/>
    <property type="match status" value="1"/>
</dbReference>
<evidence type="ECO:0000259" key="10">
    <source>
        <dbReference type="PROSITE" id="PS50075"/>
    </source>
</evidence>
<dbReference type="InterPro" id="IPR013217">
    <property type="entry name" value="Methyltransf_12"/>
</dbReference>
<dbReference type="InterPro" id="IPR001227">
    <property type="entry name" value="Ac_transferase_dom_sf"/>
</dbReference>
<dbReference type="PROSITE" id="PS52019">
    <property type="entry name" value="PKS_MFAS_DH"/>
    <property type="match status" value="1"/>
</dbReference>
<evidence type="ECO:0000313" key="13">
    <source>
        <dbReference type="EMBL" id="KAK0513792.1"/>
    </source>
</evidence>
<dbReference type="Pfam" id="PF14765">
    <property type="entry name" value="PS-DH"/>
    <property type="match status" value="1"/>
</dbReference>
<keyword evidence="2" id="KW-0597">Phosphoprotein</keyword>
<evidence type="ECO:0000256" key="2">
    <source>
        <dbReference type="ARBA" id="ARBA00022553"/>
    </source>
</evidence>
<sequence length="2607" mass="287328">MSEFEGITSAKNSKVTMHEIPDEETCRRTLDPIAVVGFSLEFPRDAVSPEAFWQMLLDGVSTSTLIPKDRFNIESFYDPDSSKAGMMNVQKAHFLKEDLASFDAPFFSTTPAEAACMDPQQRRLLETSYRALENAGMPMEKVAGSKTSVYIGSFTNDYGLLLQKDAKTETKHFATGTESGMLANRLSWFYDLKGPSMQLDTACSSSLNALHLACQSLRSGESDMGLVGGSNLFFNPESMAAMTDLNFLSPDGISYSFDARANGYSRGEGIGIVVIKLLSSAIRDGDTIRAVIRATGSNQDGRTPTITQPSAEAQELLIRDTYSKAGLSLSETRYFEAHGTGTPVGDPIEAHAINASFGSYRSKLDPIIIGTVKSNIGHLEGASGIAGLMKTILVLERGLIPKNIWLERVNPEIPIDDWNIEFPTENMPWPTSGLRRGSVNSFGFGGSNAHAIVDDACHYLQLRGLSGNHSTRLPTSTVQMRDTPSKGASAITNQPCSPTKHDLCRHEFPVLLVFSTFDELGISRLASNYQSHFSKASSIETGSNGLLQDLAYTLAEKRSMLPWRSFAVLSSLHDLRTRLSALLSRPTRPAKSAKLAFVFTGQGAHWPTMGQDLLNYPVFERSLKFSDEHFHTMGWRSSLFDELLKEEGRSNLKDPLISQPLCTALQIAIVQLFQSWKINPVAVVGHSSGEIGAAYCAGILSQRAALKVAYCRGLVAHQLWCGQREPEAMMAVGLSESEIRPHLGSSDTPGVCIACINSPRNVSISGNKAEILILKENLQREGIFARLLDVDVAYHSSSMNTVAVEYQNLLGDLGIENSNPDGPLMFSSLSGNSISADELGQSEYWVRNLTDPVNFLEATTNMCTRPFHKPLADSCKANLAPLVDYIVEIGPHAALKTPIKETLAYLSKSDSIGYVSVLVKGNSALESSLVAAGRLHSIGYPVDLAEINRTAKSSKAQMLTDLPGYPFDHSRRFWLESRLSKNHRFSTNVEHELLGTTVPDWNPLNAIWRKIIKLGEKDWLADHKFQGTILFPAAAIVIMAIEAARMLSDPNAEIGGFRVQDVIFTRGITLSSKGLSTEVETCLRPQVDLSPKSSSWWDFTVYLLDHDEWIECCHGKVVVEYQTQQPWPDSGEAMNRRQNDYAQTCQERAATCNIPVVSDDLYRHLESLGLDYGPSFKVLRNVNVSLAQTEATANVSLRRLKPNNGERTSTQTCLHPSVLDAIFQLTFPALSRANTSIISAMLPSRLKSLWITAQCVPLDSGAKEVDVHARGMLKGVRDAEFSMTAVSVQTGEPAISVCGFQSTSLQRNNAPSSDGLAKRLCYYIEWKPDFMLLDNDGIKKYCESKSHGKESVGSGEALDIAATLFMASALGKEYDTICESRPHLQRYVSWLRHTMQNRETSFVHHGAHTWGELINNPEYRDEALAKPVLSASAMGQLLQKVGERLPDILNGRIDALQLMFKESELLEDLYNDLVVHTWSSRLGVYLDVLAHKSPNMKILEIGAGTGSFTRSILDVLVHHGEKELGTPRFANYTFTDISFSFFEKAQTIFRGYENRVTYRTFNVEQDPLGQGFTEEEYDLVLACNVLHATHNLARTLKSVRKLLKPGGKLIILELSNPQAIRTAFIFGLLPGWWLSEEVWRQTSPLVTPLQWDQLLSQNGFLGTDIHWPDRTDEEQRDCSIMIATAANSSPEPIDLPTRVTIVIQDGIAQDTLAHKIKLMLAKLGIPECHVVCFQDMDACISDHEHFIFLPELEAPVLVDMTESLFTNVKKMLMSASMVVWVVNVADISCSLVTGLARTVKTEIPALKFVAVGIAGECETHYTAQKISDIYRASTKADPVIYEPEYEEREGLFHINRVVEADSLNQTVSFRTNVQNASLQMLRQEPDHQLALKTRSPGLLDTLEFVDDTPNPLRLAPDEMDVEVKASGLIFRDILIASGMYSADGIGLEYAGVVIGTGAQASTKTGDRVYGVSPGSFRTRIRCSTRTALVIPDNISFTTAVALLIGHCTAYHALVNLARIRKKESILIHSGAGGTGQATIQLAQYLQTEIFVTVGTPEKKRLMMEAYQIPEDHIFSSRTLSFRDSIKRITRGRGVDVILNSSTDDALYASIDCLAPFGRFIEIGRQDAGKVPLNGLSSNIVYATVDLSYMLEHKPELIEDLMRKTRALFDEKVLFAAEPLHIYRTSHLEDAFRYVQSGKNIGKVVVEMNGEDMVPIAQGTIPTYNFDPLATYVIAGGLGGIGRSIARWMVSRKARNLLLLSRNSDYDESQQAFLEEIRAQNVVVAAPPCDISSRISLNHALAECARSLPPIKGCIQSAVALEDTPFVRMSLDSFNAALGSKFFGTFNLHTLLPSNLSHFILLSSVAGIVGAYSQANYAAGNTYQDALARFRSKSGMHATSIDLGLVNNVGFTAMRPEVTRRLKKQGYMSVTEAELLALLDYHCNPAIKVFPPRECQVVTGLHTPSALRRMGMEDSIWLSRPLFNHLREMKEVGSGSTVRVQEQAEPDYRTLLSTVQSIDEARQLVSGAFMNKLAKMTGLAEGDLDIEKRTFDYGVDSLGAVEIQQWLEKRIGAEIPVMMILGGHSITELVQAAVAQSESTPAPLKNGT</sequence>
<feature type="domain" description="Ketosynthase family 3 (KS3)" evidence="11">
    <location>
        <begin position="30"/>
        <end position="455"/>
    </location>
</feature>
<evidence type="ECO:0000256" key="7">
    <source>
        <dbReference type="ARBA" id="ARBA00023315"/>
    </source>
</evidence>
<organism evidence="13 14">
    <name type="scientific">Cladonia borealis</name>
    <dbReference type="NCBI Taxonomy" id="184061"/>
    <lineage>
        <taxon>Eukaryota</taxon>
        <taxon>Fungi</taxon>
        <taxon>Dikarya</taxon>
        <taxon>Ascomycota</taxon>
        <taxon>Pezizomycotina</taxon>
        <taxon>Lecanoromycetes</taxon>
        <taxon>OSLEUM clade</taxon>
        <taxon>Lecanoromycetidae</taxon>
        <taxon>Lecanorales</taxon>
        <taxon>Lecanorineae</taxon>
        <taxon>Cladoniaceae</taxon>
        <taxon>Cladonia</taxon>
    </lineage>
</organism>
<reference evidence="13" key="1">
    <citation type="submission" date="2023-03" db="EMBL/GenBank/DDBJ databases">
        <title>Complete genome of Cladonia borealis.</title>
        <authorList>
            <person name="Park H."/>
        </authorList>
    </citation>
    <scope>NUCLEOTIDE SEQUENCE</scope>
    <source>
        <strain evidence="13">ANT050790</strain>
    </source>
</reference>
<dbReference type="InterPro" id="IPR013968">
    <property type="entry name" value="PKS_KR"/>
</dbReference>
<proteinExistence type="predicted"/>
<dbReference type="PANTHER" id="PTHR43775:SF29">
    <property type="entry name" value="ASPERFURANONE POLYKETIDE SYNTHASE AFOG-RELATED"/>
    <property type="match status" value="1"/>
</dbReference>
<dbReference type="InterPro" id="IPR020807">
    <property type="entry name" value="PKS_DH"/>
</dbReference>
<dbReference type="InterPro" id="IPR014043">
    <property type="entry name" value="Acyl_transferase_dom"/>
</dbReference>
<dbReference type="InterPro" id="IPR029063">
    <property type="entry name" value="SAM-dependent_MTases_sf"/>
</dbReference>
<dbReference type="Gene3D" id="3.40.50.720">
    <property type="entry name" value="NAD(P)-binding Rossmann-like Domain"/>
    <property type="match status" value="1"/>
</dbReference>
<dbReference type="PANTHER" id="PTHR43775">
    <property type="entry name" value="FATTY ACID SYNTHASE"/>
    <property type="match status" value="1"/>
</dbReference>
<dbReference type="InterPro" id="IPR020843">
    <property type="entry name" value="ER"/>
</dbReference>
<dbReference type="InterPro" id="IPR049552">
    <property type="entry name" value="PKS_DH_N"/>
</dbReference>
<dbReference type="SUPFAM" id="SSF53901">
    <property type="entry name" value="Thiolase-like"/>
    <property type="match status" value="1"/>
</dbReference>
<dbReference type="Pfam" id="PF21089">
    <property type="entry name" value="PKS_DH_N"/>
    <property type="match status" value="1"/>
</dbReference>
<dbReference type="Pfam" id="PF13602">
    <property type="entry name" value="ADH_zinc_N_2"/>
    <property type="match status" value="1"/>
</dbReference>
<dbReference type="SMART" id="SM00829">
    <property type="entry name" value="PKS_ER"/>
    <property type="match status" value="1"/>
</dbReference>
<feature type="compositionally biased region" description="Polar residues" evidence="9">
    <location>
        <begin position="471"/>
        <end position="482"/>
    </location>
</feature>
<dbReference type="SUPFAM" id="SSF52151">
    <property type="entry name" value="FabD/lysophospholipase-like"/>
    <property type="match status" value="1"/>
</dbReference>
<keyword evidence="5" id="KW-0560">Oxidoreductase</keyword>
<dbReference type="InterPro" id="IPR036736">
    <property type="entry name" value="ACP-like_sf"/>
</dbReference>
<dbReference type="SMART" id="SM00825">
    <property type="entry name" value="PKS_KS"/>
    <property type="match status" value="1"/>
</dbReference>
<dbReference type="Pfam" id="PF23114">
    <property type="entry name" value="NAD-bd_HRPKS_sdrA"/>
    <property type="match status" value="1"/>
</dbReference>
<dbReference type="InterPro" id="IPR011032">
    <property type="entry name" value="GroES-like_sf"/>
</dbReference>
<evidence type="ECO:0000259" key="11">
    <source>
        <dbReference type="PROSITE" id="PS52004"/>
    </source>
</evidence>
<dbReference type="SMART" id="SM00827">
    <property type="entry name" value="PKS_AT"/>
    <property type="match status" value="1"/>
</dbReference>
<dbReference type="Pfam" id="PF08242">
    <property type="entry name" value="Methyltransf_12"/>
    <property type="match status" value="1"/>
</dbReference>
<dbReference type="Gene3D" id="3.40.47.10">
    <property type="match status" value="1"/>
</dbReference>
<dbReference type="InterPro" id="IPR020806">
    <property type="entry name" value="PKS_PP-bd"/>
</dbReference>
<dbReference type="GO" id="GO:0016491">
    <property type="term" value="F:oxidoreductase activity"/>
    <property type="evidence" value="ECO:0007669"/>
    <property type="project" value="UniProtKB-KW"/>
</dbReference>
<dbReference type="InterPro" id="IPR016036">
    <property type="entry name" value="Malonyl_transacylase_ACP-bd"/>
</dbReference>
<dbReference type="GO" id="GO:0006633">
    <property type="term" value="P:fatty acid biosynthetic process"/>
    <property type="evidence" value="ECO:0007669"/>
    <property type="project" value="InterPro"/>
</dbReference>
<dbReference type="InterPro" id="IPR016039">
    <property type="entry name" value="Thiolase-like"/>
</dbReference>
<dbReference type="Pfam" id="PF00698">
    <property type="entry name" value="Acyl_transf_1"/>
    <property type="match status" value="1"/>
</dbReference>
<dbReference type="InterPro" id="IPR050091">
    <property type="entry name" value="PKS_NRPS_Biosynth_Enz"/>
</dbReference>
<evidence type="ECO:0000256" key="6">
    <source>
        <dbReference type="ARBA" id="ARBA00023268"/>
    </source>
</evidence>
<evidence type="ECO:0000256" key="4">
    <source>
        <dbReference type="ARBA" id="ARBA00022857"/>
    </source>
</evidence>
<dbReference type="InterPro" id="IPR020841">
    <property type="entry name" value="PKS_Beta-ketoAc_synthase_dom"/>
</dbReference>
<dbReference type="InterPro" id="IPR049551">
    <property type="entry name" value="PKS_DH_C"/>
</dbReference>
<dbReference type="GO" id="GO:0031177">
    <property type="term" value="F:phosphopantetheine binding"/>
    <property type="evidence" value="ECO:0007669"/>
    <property type="project" value="InterPro"/>
</dbReference>
<dbReference type="Proteomes" id="UP001166286">
    <property type="component" value="Unassembled WGS sequence"/>
</dbReference>
<feature type="active site" description="Proton acceptor; for dehydratase activity" evidence="8">
    <location>
        <position position="1023"/>
    </location>
</feature>
<evidence type="ECO:0000259" key="12">
    <source>
        <dbReference type="PROSITE" id="PS52019"/>
    </source>
</evidence>
<dbReference type="Gene3D" id="3.30.70.3290">
    <property type="match status" value="1"/>
</dbReference>
<dbReference type="Gene3D" id="3.10.129.110">
    <property type="entry name" value="Polyketide synthase dehydratase"/>
    <property type="match status" value="1"/>
</dbReference>
<dbReference type="CDD" id="cd00833">
    <property type="entry name" value="PKS"/>
    <property type="match status" value="1"/>
</dbReference>
<dbReference type="SUPFAM" id="SSF55048">
    <property type="entry name" value="Probable ACP-binding domain of malonyl-CoA ACP transacylase"/>
    <property type="match status" value="1"/>
</dbReference>
<dbReference type="Pfam" id="PF00109">
    <property type="entry name" value="ketoacyl-synt"/>
    <property type="match status" value="1"/>
</dbReference>
<dbReference type="InterPro" id="IPR032821">
    <property type="entry name" value="PKS_assoc"/>
</dbReference>
<dbReference type="SUPFAM" id="SSF47336">
    <property type="entry name" value="ACP-like"/>
    <property type="match status" value="1"/>
</dbReference>
<dbReference type="Gene3D" id="3.90.180.10">
    <property type="entry name" value="Medium-chain alcohol dehydrogenases, catalytic domain"/>
    <property type="match status" value="1"/>
</dbReference>
<feature type="region of interest" description="N-terminal hotdog fold" evidence="8">
    <location>
        <begin position="991"/>
        <end position="1124"/>
    </location>
</feature>
<dbReference type="Pfam" id="PF08659">
    <property type="entry name" value="KR"/>
    <property type="match status" value="1"/>
</dbReference>
<evidence type="ECO:0000256" key="9">
    <source>
        <dbReference type="SAM" id="MobiDB-lite"/>
    </source>
</evidence>
<dbReference type="PROSITE" id="PS50075">
    <property type="entry name" value="CARRIER"/>
    <property type="match status" value="1"/>
</dbReference>
<dbReference type="Gene3D" id="1.10.1200.10">
    <property type="entry name" value="ACP-like"/>
    <property type="match status" value="1"/>
</dbReference>
<protein>
    <recommendedName>
        <fullName evidence="15">Polyketide synthase</fullName>
    </recommendedName>
</protein>